<feature type="region of interest" description="Disordered" evidence="1">
    <location>
        <begin position="1"/>
        <end position="22"/>
    </location>
</feature>
<accession>A0A498CR93</accession>
<keyword evidence="3" id="KW-1185">Reference proteome</keyword>
<protein>
    <submittedName>
        <fullName evidence="2">Uncharacterized protein</fullName>
    </submittedName>
</protein>
<dbReference type="AlphaFoldDB" id="A0A498CR93"/>
<dbReference type="RefSeq" id="WP_121586763.1">
    <property type="nucleotide sequence ID" value="NZ_RCHT01000009.1"/>
</dbReference>
<sequence>MANGDNNLNFGPFESQQAEENPQNNEEVFLGSFSSILQANLGAYVICEFLIGTNGLERKEGYLYSGGINYITLYQPSEEQYTVCDLYSLKFVTFVDTRLRPRQDMAGAAGQRYLPPQAVPGTMTNPVPGGSGAPGGGFPGPGMGGRGYPRMGR</sequence>
<proteinExistence type="predicted"/>
<reference evidence="2 3" key="1">
    <citation type="submission" date="2018-10" db="EMBL/GenBank/DDBJ databases">
        <title>Anaerotruncus faecis sp. nov., isolated from human feces.</title>
        <authorList>
            <person name="Wang Y.-J."/>
        </authorList>
    </citation>
    <scope>NUCLEOTIDE SEQUENCE [LARGE SCALE GENOMIC DNA]</scope>
    <source>
        <strain evidence="2 3">22A2-44</strain>
    </source>
</reference>
<evidence type="ECO:0000256" key="1">
    <source>
        <dbReference type="SAM" id="MobiDB-lite"/>
    </source>
</evidence>
<comment type="caution">
    <text evidence="2">The sequence shown here is derived from an EMBL/GenBank/DDBJ whole genome shotgun (WGS) entry which is preliminary data.</text>
</comment>
<organism evidence="2 3">
    <name type="scientific">Anaerotruncus massiliensis</name>
    <name type="common">ex Liu et al. 2021</name>
    <dbReference type="NCBI Taxonomy" id="2321404"/>
    <lineage>
        <taxon>Bacteria</taxon>
        <taxon>Bacillati</taxon>
        <taxon>Bacillota</taxon>
        <taxon>Clostridia</taxon>
        <taxon>Eubacteriales</taxon>
        <taxon>Oscillospiraceae</taxon>
        <taxon>Anaerotruncus</taxon>
    </lineage>
</organism>
<dbReference type="EMBL" id="RCHT01000009">
    <property type="protein sequence ID" value="RLL11393.1"/>
    <property type="molecule type" value="Genomic_DNA"/>
</dbReference>
<dbReference type="Proteomes" id="UP000276301">
    <property type="component" value="Unassembled WGS sequence"/>
</dbReference>
<feature type="region of interest" description="Disordered" evidence="1">
    <location>
        <begin position="112"/>
        <end position="153"/>
    </location>
</feature>
<evidence type="ECO:0000313" key="2">
    <source>
        <dbReference type="EMBL" id="RLL11393.1"/>
    </source>
</evidence>
<feature type="compositionally biased region" description="Gly residues" evidence="1">
    <location>
        <begin position="129"/>
        <end position="147"/>
    </location>
</feature>
<gene>
    <name evidence="2" type="ORF">D4A47_07165</name>
</gene>
<name>A0A498CR93_9FIRM</name>
<evidence type="ECO:0000313" key="3">
    <source>
        <dbReference type="Proteomes" id="UP000276301"/>
    </source>
</evidence>